<dbReference type="GO" id="GO:0008270">
    <property type="term" value="F:zinc ion binding"/>
    <property type="evidence" value="ECO:0007669"/>
    <property type="project" value="UniProtKB-KW"/>
</dbReference>
<dbReference type="InterPro" id="IPR013083">
    <property type="entry name" value="Znf_RING/FYVE/PHD"/>
</dbReference>
<dbReference type="CDD" id="cd00065">
    <property type="entry name" value="FYVE_like_SF"/>
    <property type="match status" value="1"/>
</dbReference>
<evidence type="ECO:0000313" key="6">
    <source>
        <dbReference type="EMBL" id="CCA13973.1"/>
    </source>
</evidence>
<dbReference type="HOGENOM" id="CLU_604707_0_0_1"/>
<evidence type="ECO:0000256" key="3">
    <source>
        <dbReference type="ARBA" id="ARBA00022833"/>
    </source>
</evidence>
<dbReference type="InterPro" id="IPR017455">
    <property type="entry name" value="Znf_FYVE-rel"/>
</dbReference>
<organism evidence="6">
    <name type="scientific">Albugo laibachii Nc14</name>
    <dbReference type="NCBI Taxonomy" id="890382"/>
    <lineage>
        <taxon>Eukaryota</taxon>
        <taxon>Sar</taxon>
        <taxon>Stramenopiles</taxon>
        <taxon>Oomycota</taxon>
        <taxon>Peronosporomycetes</taxon>
        <taxon>Albuginales</taxon>
        <taxon>Albuginaceae</taxon>
        <taxon>Albugo</taxon>
    </lineage>
</organism>
<evidence type="ECO:0000256" key="4">
    <source>
        <dbReference type="PROSITE-ProRule" id="PRU00091"/>
    </source>
</evidence>
<dbReference type="SUPFAM" id="SSF57903">
    <property type="entry name" value="FYVE/PHD zinc finger"/>
    <property type="match status" value="1"/>
</dbReference>
<evidence type="ECO:0000256" key="1">
    <source>
        <dbReference type="ARBA" id="ARBA00022723"/>
    </source>
</evidence>
<gene>
    <name evidence="6" type="primary">AlNc14C1G109</name>
    <name evidence="6" type="ORF">ALNC14_001160</name>
</gene>
<keyword evidence="3" id="KW-0862">Zinc</keyword>
<protein>
    <submittedName>
        <fullName evidence="6">Uncharacterized protein AlNc14C1G109</fullName>
    </submittedName>
</protein>
<keyword evidence="2 4" id="KW-0863">Zinc-finger</keyword>
<dbReference type="InterPro" id="IPR011011">
    <property type="entry name" value="Znf_FYVE_PHD"/>
</dbReference>
<name>F0VYV8_9STRA</name>
<feature type="domain" description="FYVE-type" evidence="5">
    <location>
        <begin position="283"/>
        <end position="341"/>
    </location>
</feature>
<dbReference type="EMBL" id="FR824046">
    <property type="protein sequence ID" value="CCA13973.1"/>
    <property type="molecule type" value="Genomic_DNA"/>
</dbReference>
<dbReference type="PROSITE" id="PS50178">
    <property type="entry name" value="ZF_FYVE"/>
    <property type="match status" value="1"/>
</dbReference>
<dbReference type="InterPro" id="IPR036770">
    <property type="entry name" value="Ankyrin_rpt-contain_sf"/>
</dbReference>
<dbReference type="Gene3D" id="1.25.40.20">
    <property type="entry name" value="Ankyrin repeat-containing domain"/>
    <property type="match status" value="1"/>
</dbReference>
<dbReference type="AlphaFoldDB" id="F0VYV8"/>
<keyword evidence="1" id="KW-0479">Metal-binding</keyword>
<dbReference type="Gene3D" id="3.30.40.10">
    <property type="entry name" value="Zinc/RING finger domain, C3HC4 (zinc finger)"/>
    <property type="match status" value="1"/>
</dbReference>
<accession>F0VYV8</accession>
<dbReference type="SUPFAM" id="SSF48403">
    <property type="entry name" value="Ankyrin repeat"/>
    <property type="match status" value="1"/>
</dbReference>
<evidence type="ECO:0000256" key="2">
    <source>
        <dbReference type="ARBA" id="ARBA00022771"/>
    </source>
</evidence>
<evidence type="ECO:0000259" key="5">
    <source>
        <dbReference type="PROSITE" id="PS50178"/>
    </source>
</evidence>
<sequence>MQVQVSPSALTSSFFKLEQKKSIPLVNKTHGRGSTFCFDLSFNSTDMAIEERVSFEDSAGDTCGNEGNKDGIRLAEAGDWIKLLSLVKEYPEAARQIDRHGMLPLHWACTEDNVSPQVLGQLLTAYPDAALTRNKAHYLPIHIAVRVDIREESLRILCESRPSSLLEVTPSGKTAYMLAKEANLAPCLLDILLNAEQAYSDLTMSTGLDEIERAQHTAQGKIEFYREDLQAKSKLVPLSTPSGASRREHAKTSVELAEESSADILDRITFSGVSTQTVALGDNIRPSSCQLCYRKFGIFRRRYRCSRCLVMMCHKHVAGKLQVPNKNKKRFYCQKCFEKDRIDSLFSHTDRSETTALIPIRRSSLGDIAGDSSRGLNRFVPTTNVSSIVHHQIGVLEERNENLNTRVADQEKHHDEAMGLLTETMTRVAQIELRVCRNPERQSQRRKRA</sequence>
<reference evidence="6" key="1">
    <citation type="journal article" date="2011" name="PLoS Biol.">
        <title>Gene gain and loss during evolution of obligate parasitism in the white rust pathogen of Arabidopsis thaliana.</title>
        <authorList>
            <person name="Kemen E."/>
            <person name="Gardiner A."/>
            <person name="Schultz-Larsen T."/>
            <person name="Kemen A.C."/>
            <person name="Balmuth A.L."/>
            <person name="Robert-Seilaniantz A."/>
            <person name="Bailey K."/>
            <person name="Holub E."/>
            <person name="Studholme D.J."/>
            <person name="Maclean D."/>
            <person name="Jones J.D."/>
        </authorList>
    </citation>
    <scope>NUCLEOTIDE SEQUENCE</scope>
</reference>
<proteinExistence type="predicted"/>
<reference evidence="6" key="2">
    <citation type="submission" date="2011-02" db="EMBL/GenBank/DDBJ databases">
        <authorList>
            <person name="MacLean D."/>
        </authorList>
    </citation>
    <scope>NUCLEOTIDE SEQUENCE</scope>
</reference>